<gene>
    <name evidence="5" type="primary">mlaA</name>
    <name evidence="5" type="ORF">GCM10007894_21100</name>
</gene>
<keyword evidence="6" id="KW-1185">Reference proteome</keyword>
<dbReference type="GO" id="GO:0120010">
    <property type="term" value="P:intermembrane phospholipid transfer"/>
    <property type="evidence" value="ECO:0007669"/>
    <property type="project" value="TreeGrafter"/>
</dbReference>
<evidence type="ECO:0000256" key="1">
    <source>
        <dbReference type="ARBA" id="ARBA00010634"/>
    </source>
</evidence>
<proteinExistence type="inferred from homology"/>
<reference evidence="5 6" key="1">
    <citation type="journal article" date="2014" name="Int. J. Syst. Evol. Microbiol.">
        <title>Complete genome sequence of Corynebacterium casei LMG S-19264T (=DSM 44701T), isolated from a smear-ripened cheese.</title>
        <authorList>
            <consortium name="US DOE Joint Genome Institute (JGI-PGF)"/>
            <person name="Walter F."/>
            <person name="Albersmeier A."/>
            <person name="Kalinowski J."/>
            <person name="Ruckert C."/>
        </authorList>
    </citation>
    <scope>NUCLEOTIDE SEQUENCE [LARGE SCALE GENOMIC DNA]</scope>
    <source>
        <strain evidence="5 6">NBRC 112785</strain>
    </source>
</reference>
<evidence type="ECO:0000313" key="5">
    <source>
        <dbReference type="EMBL" id="GLS84133.1"/>
    </source>
</evidence>
<dbReference type="Pfam" id="PF04333">
    <property type="entry name" value="MlaA"/>
    <property type="match status" value="1"/>
</dbReference>
<feature type="chain" id="PRO_5041326708" evidence="4">
    <location>
        <begin position="27"/>
        <end position="273"/>
    </location>
</feature>
<dbReference type="GO" id="GO:0016020">
    <property type="term" value="C:membrane"/>
    <property type="evidence" value="ECO:0007669"/>
    <property type="project" value="InterPro"/>
</dbReference>
<evidence type="ECO:0000256" key="3">
    <source>
        <dbReference type="SAM" id="MobiDB-lite"/>
    </source>
</evidence>
<organism evidence="5 6">
    <name type="scientific">Paraferrimonas haliotis</name>
    <dbReference type="NCBI Taxonomy" id="2013866"/>
    <lineage>
        <taxon>Bacteria</taxon>
        <taxon>Pseudomonadati</taxon>
        <taxon>Pseudomonadota</taxon>
        <taxon>Gammaproteobacteria</taxon>
        <taxon>Alteromonadales</taxon>
        <taxon>Ferrimonadaceae</taxon>
        <taxon>Paraferrimonas</taxon>
    </lineage>
</organism>
<accession>A0AA37TP28</accession>
<dbReference type="InterPro" id="IPR007428">
    <property type="entry name" value="MlaA"/>
</dbReference>
<comment type="caution">
    <text evidence="5">The sequence shown here is derived from an EMBL/GenBank/DDBJ whole genome shotgun (WGS) entry which is preliminary data.</text>
</comment>
<dbReference type="PANTHER" id="PTHR30035:SF3">
    <property type="entry name" value="INTERMEMBRANE PHOSPHOLIPID TRANSPORT SYSTEM LIPOPROTEIN MLAA"/>
    <property type="match status" value="1"/>
</dbReference>
<sequence length="273" mass="31343">MTRWMRNLNSLMLAMALLALGAIAHANESVTTANSNDSVSQEEALPAPHELVERDPRDPFESFNRSMWHFNYEYMDKYIYRPVAKGYAYYVPRPVQNGIYNFVLNLEEPQSVVNNLLQGKPKYAVNAAGRFVVNSTVGILGVIDVADYIGWERKQDDFSEVMGFYGVPDGPYFMMPFIGPYVARELAFDWVDGTYWPLSELNFWQSATKWGLKNLHKRARALEQDGLIDSAIDPYVFVRDAYFQHVAFKVYDGEPPISEDEDDLLDDYLDELD</sequence>
<feature type="region of interest" description="Disordered" evidence="3">
    <location>
        <begin position="33"/>
        <end position="57"/>
    </location>
</feature>
<name>A0AA37TP28_9GAMM</name>
<evidence type="ECO:0000256" key="4">
    <source>
        <dbReference type="SAM" id="SignalP"/>
    </source>
</evidence>
<dbReference type="RefSeq" id="WP_233132597.1">
    <property type="nucleotide sequence ID" value="NZ_BSPO01000003.1"/>
</dbReference>
<dbReference type="PRINTS" id="PR01805">
    <property type="entry name" value="VACJLIPOPROT"/>
</dbReference>
<comment type="similarity">
    <text evidence="1">Belongs to the MlaA family.</text>
</comment>
<dbReference type="AlphaFoldDB" id="A0AA37TP28"/>
<protein>
    <submittedName>
        <fullName evidence="5">ABC transporter</fullName>
    </submittedName>
</protein>
<evidence type="ECO:0000313" key="6">
    <source>
        <dbReference type="Proteomes" id="UP001157439"/>
    </source>
</evidence>
<feature type="signal peptide" evidence="4">
    <location>
        <begin position="1"/>
        <end position="26"/>
    </location>
</feature>
<dbReference type="PANTHER" id="PTHR30035">
    <property type="entry name" value="LIPOPROTEIN VACJ-RELATED"/>
    <property type="match status" value="1"/>
</dbReference>
<keyword evidence="2 4" id="KW-0732">Signal</keyword>
<evidence type="ECO:0000256" key="2">
    <source>
        <dbReference type="ARBA" id="ARBA00022729"/>
    </source>
</evidence>
<dbReference type="EMBL" id="BSPO01000003">
    <property type="protein sequence ID" value="GLS84133.1"/>
    <property type="molecule type" value="Genomic_DNA"/>
</dbReference>
<dbReference type="Proteomes" id="UP001157439">
    <property type="component" value="Unassembled WGS sequence"/>
</dbReference>